<name>A0A4C1UDE0_EUMVA</name>
<protein>
    <submittedName>
        <fullName evidence="1">Uncharacterized protein</fullName>
    </submittedName>
</protein>
<dbReference type="Proteomes" id="UP000299102">
    <property type="component" value="Unassembled WGS sequence"/>
</dbReference>
<keyword evidence="2" id="KW-1185">Reference proteome</keyword>
<reference evidence="1 2" key="1">
    <citation type="journal article" date="2019" name="Commun. Biol.">
        <title>The bagworm genome reveals a unique fibroin gene that provides high tensile strength.</title>
        <authorList>
            <person name="Kono N."/>
            <person name="Nakamura H."/>
            <person name="Ohtoshi R."/>
            <person name="Tomita M."/>
            <person name="Numata K."/>
            <person name="Arakawa K."/>
        </authorList>
    </citation>
    <scope>NUCLEOTIDE SEQUENCE [LARGE SCALE GENOMIC DNA]</scope>
</reference>
<evidence type="ECO:0000313" key="2">
    <source>
        <dbReference type="Proteomes" id="UP000299102"/>
    </source>
</evidence>
<dbReference type="EMBL" id="BGZK01000155">
    <property type="protein sequence ID" value="GBP23934.1"/>
    <property type="molecule type" value="Genomic_DNA"/>
</dbReference>
<sequence>MIRRSNDTWDFVCLKVRNASSDGLAVGMLLSNSRMPGTSLTTGRTTNLGRAGGVALPANHVQVPQHHCVVGAPHTLTRVGKA</sequence>
<accession>A0A4C1UDE0</accession>
<evidence type="ECO:0000313" key="1">
    <source>
        <dbReference type="EMBL" id="GBP23934.1"/>
    </source>
</evidence>
<comment type="caution">
    <text evidence="1">The sequence shown here is derived from an EMBL/GenBank/DDBJ whole genome shotgun (WGS) entry which is preliminary data.</text>
</comment>
<organism evidence="1 2">
    <name type="scientific">Eumeta variegata</name>
    <name type="common">Bagworm moth</name>
    <name type="synonym">Eumeta japonica</name>
    <dbReference type="NCBI Taxonomy" id="151549"/>
    <lineage>
        <taxon>Eukaryota</taxon>
        <taxon>Metazoa</taxon>
        <taxon>Ecdysozoa</taxon>
        <taxon>Arthropoda</taxon>
        <taxon>Hexapoda</taxon>
        <taxon>Insecta</taxon>
        <taxon>Pterygota</taxon>
        <taxon>Neoptera</taxon>
        <taxon>Endopterygota</taxon>
        <taxon>Lepidoptera</taxon>
        <taxon>Glossata</taxon>
        <taxon>Ditrysia</taxon>
        <taxon>Tineoidea</taxon>
        <taxon>Psychidae</taxon>
        <taxon>Oiketicinae</taxon>
        <taxon>Eumeta</taxon>
    </lineage>
</organism>
<gene>
    <name evidence="1" type="ORF">EVAR_17571_1</name>
</gene>
<proteinExistence type="predicted"/>
<dbReference type="AlphaFoldDB" id="A0A4C1UDE0"/>